<dbReference type="AlphaFoldDB" id="A0A834GWY0"/>
<dbReference type="EMBL" id="WJXA01000005">
    <property type="protein sequence ID" value="KAF7143285.1"/>
    <property type="molecule type" value="Genomic_DNA"/>
</dbReference>
<dbReference type="PANTHER" id="PTHR47201:SF1">
    <property type="entry name" value="PROTEIN DWD HYPERSENSITIVE TO UV-B 1"/>
    <property type="match status" value="1"/>
</dbReference>
<feature type="region of interest" description="Disordered" evidence="3">
    <location>
        <begin position="33"/>
        <end position="75"/>
    </location>
</feature>
<dbReference type="SUPFAM" id="SSF50978">
    <property type="entry name" value="WD40 repeat-like"/>
    <property type="match status" value="1"/>
</dbReference>
<dbReference type="InterPro" id="IPR048514">
    <property type="entry name" value="DHU1_N"/>
</dbReference>
<organism evidence="5 6">
    <name type="scientific">Rhododendron simsii</name>
    <name type="common">Sims's rhododendron</name>
    <dbReference type="NCBI Taxonomy" id="118357"/>
    <lineage>
        <taxon>Eukaryota</taxon>
        <taxon>Viridiplantae</taxon>
        <taxon>Streptophyta</taxon>
        <taxon>Embryophyta</taxon>
        <taxon>Tracheophyta</taxon>
        <taxon>Spermatophyta</taxon>
        <taxon>Magnoliopsida</taxon>
        <taxon>eudicotyledons</taxon>
        <taxon>Gunneridae</taxon>
        <taxon>Pentapetalae</taxon>
        <taxon>asterids</taxon>
        <taxon>Ericales</taxon>
        <taxon>Ericaceae</taxon>
        <taxon>Ericoideae</taxon>
        <taxon>Rhodoreae</taxon>
        <taxon>Rhododendron</taxon>
    </lineage>
</organism>
<dbReference type="Proteomes" id="UP000626092">
    <property type="component" value="Unassembled WGS sequence"/>
</dbReference>
<name>A0A834GWY0_RHOSS</name>
<accession>A0A834GWY0</accession>
<dbReference type="Pfam" id="PF20919">
    <property type="entry name" value="DHU1_N"/>
    <property type="match status" value="1"/>
</dbReference>
<dbReference type="Pfam" id="PF12854">
    <property type="entry name" value="PPR_1"/>
    <property type="match status" value="1"/>
</dbReference>
<dbReference type="Pfam" id="PF01535">
    <property type="entry name" value="PPR"/>
    <property type="match status" value="2"/>
</dbReference>
<feature type="repeat" description="PPR" evidence="2">
    <location>
        <begin position="275"/>
        <end position="309"/>
    </location>
</feature>
<sequence length="906" mass="103515">MVIASLSSSSSTTHHLLQYLRFHLSHPHNPNPHFLSRLYPTHHHNPKPFSSQPLSSQPLNPNPNPDPPPQLVNDLSRTLSDYRNPHHDLESVLTPFSPNISTNLVEQVLKRCKNLGFSAHRFFLWALRHPGFKPTKETHHILVSILGSSKLFPLIWDFLAEWKDTQCCEIEPEIFWIVFRAYSRANLPADAIRAFGKMADFGVGFGNDDVDKLLYELCKRKHVRHAQGFFDRVKSEVEPSAKSYSILMRGWGDIGESGEARKVFDEMLESVCCVDLLAYNSMLQSLCKGGSVEEAYKLFREMGSKGLEPDAFTYSIFIHAACDANDIHSAFRVLDRMKRYELVPNVYTYNAIIKRLCKNDRVEEAYLLLDEMIERGERPDVWSYNTILACHCNHNEVNKAFRLISRMDQDSCLPDRHTYNMVIKMLIRIGRFDRVTKVWESMEERGFFPSASTYAVMIHSFCKKKGKLEDACRYFEIMVDEGIPPYSSTCEMLRNRLIGLGFSEQTHILADKMERSTSCSIQELSDIMRDDFRPNGGSYWLLQSCSSLSFNMLKVNVLACYISENETVYSDVIRQWNGLVDLQTEISFGMLAAQDEDGSSSKSSNSRHTTSTVPKKYIACHPSPICYEKHYREYMVASLPSLKVLDNLSIEKTDKERPNGIFSQHFEYLPYKRKNKESVVSILHKREIRASCTNSQNWRRKPLYVLAKSQCFFSRSLSAAKVCSSAWPLLHPLSISGDESRSFRPRQFEYHPSDSSLMAFGTLDGEVVVINHENGKLVSYIPSLGRMNSVLGLCWLKRYPSKVKQLLAADGRLHLDFNIVSTGSSRNYTRSYYMNGRDYVISGSCDENVVCICCAQTGTRLRDLSLEGKGVEASMFVQSLRGDPFRVSSVLCSALWFFFSSIFKSI</sequence>
<dbReference type="Pfam" id="PF13041">
    <property type="entry name" value="PPR_2"/>
    <property type="match status" value="2"/>
</dbReference>
<dbReference type="SMART" id="SM00446">
    <property type="entry name" value="LRRcap"/>
    <property type="match status" value="1"/>
</dbReference>
<dbReference type="InterPro" id="IPR015943">
    <property type="entry name" value="WD40/YVTN_repeat-like_dom_sf"/>
</dbReference>
<evidence type="ECO:0000313" key="5">
    <source>
        <dbReference type="EMBL" id="KAF7143285.1"/>
    </source>
</evidence>
<feature type="repeat" description="PPR" evidence="2">
    <location>
        <begin position="345"/>
        <end position="379"/>
    </location>
</feature>
<feature type="repeat" description="PPR" evidence="2">
    <location>
        <begin position="240"/>
        <end position="274"/>
    </location>
</feature>
<dbReference type="InterPro" id="IPR046377">
    <property type="entry name" value="DHU1"/>
</dbReference>
<feature type="compositionally biased region" description="Low complexity" evidence="3">
    <location>
        <begin position="47"/>
        <end position="59"/>
    </location>
</feature>
<reference evidence="5" key="1">
    <citation type="submission" date="2019-11" db="EMBL/GenBank/DDBJ databases">
        <authorList>
            <person name="Liu Y."/>
            <person name="Hou J."/>
            <person name="Li T.-Q."/>
            <person name="Guan C.-H."/>
            <person name="Wu X."/>
            <person name="Wu H.-Z."/>
            <person name="Ling F."/>
            <person name="Zhang R."/>
            <person name="Shi X.-G."/>
            <person name="Ren J.-P."/>
            <person name="Chen E.-F."/>
            <person name="Sun J.-M."/>
        </authorList>
    </citation>
    <scope>NUCLEOTIDE SEQUENCE</scope>
    <source>
        <strain evidence="5">Adult_tree_wgs_1</strain>
        <tissue evidence="5">Leaves</tissue>
    </source>
</reference>
<gene>
    <name evidence="5" type="ORF">RHSIM_Rhsim05G0089000</name>
</gene>
<dbReference type="SUPFAM" id="SSF48452">
    <property type="entry name" value="TPR-like"/>
    <property type="match status" value="1"/>
</dbReference>
<keyword evidence="6" id="KW-1185">Reference proteome</keyword>
<dbReference type="GO" id="GO:0080008">
    <property type="term" value="C:Cul4-RING E3 ubiquitin ligase complex"/>
    <property type="evidence" value="ECO:0007669"/>
    <property type="project" value="InterPro"/>
</dbReference>
<feature type="repeat" description="PPR" evidence="2">
    <location>
        <begin position="380"/>
        <end position="414"/>
    </location>
</feature>
<evidence type="ECO:0000256" key="2">
    <source>
        <dbReference type="PROSITE-ProRule" id="PRU00708"/>
    </source>
</evidence>
<evidence type="ECO:0000256" key="3">
    <source>
        <dbReference type="SAM" id="MobiDB-lite"/>
    </source>
</evidence>
<feature type="compositionally biased region" description="Pro residues" evidence="3">
    <location>
        <begin position="60"/>
        <end position="70"/>
    </location>
</feature>
<dbReference type="PROSITE" id="PS51375">
    <property type="entry name" value="PPR"/>
    <property type="match status" value="7"/>
</dbReference>
<dbReference type="Gene3D" id="1.25.40.10">
    <property type="entry name" value="Tetratricopeptide repeat domain"/>
    <property type="match status" value="4"/>
</dbReference>
<dbReference type="Gene3D" id="2.130.10.10">
    <property type="entry name" value="YVTN repeat-like/Quinoprotein amine dehydrogenase"/>
    <property type="match status" value="1"/>
</dbReference>
<dbReference type="InterPro" id="IPR003603">
    <property type="entry name" value="U2A'_phosphoprotein32A_C"/>
</dbReference>
<feature type="repeat" description="PPR" evidence="2">
    <location>
        <begin position="415"/>
        <end position="449"/>
    </location>
</feature>
<feature type="repeat" description="PPR" evidence="2">
    <location>
        <begin position="310"/>
        <end position="344"/>
    </location>
</feature>
<dbReference type="OrthoDB" id="185373at2759"/>
<feature type="repeat" description="PPR" evidence="2">
    <location>
        <begin position="450"/>
        <end position="485"/>
    </location>
</feature>
<comment type="caution">
    <text evidence="5">The sequence shown here is derived from an EMBL/GenBank/DDBJ whole genome shotgun (WGS) entry which is preliminary data.</text>
</comment>
<evidence type="ECO:0000313" key="6">
    <source>
        <dbReference type="Proteomes" id="UP000626092"/>
    </source>
</evidence>
<keyword evidence="1" id="KW-0677">Repeat</keyword>
<dbReference type="NCBIfam" id="TIGR00756">
    <property type="entry name" value="PPR"/>
    <property type="match status" value="7"/>
</dbReference>
<protein>
    <recommendedName>
        <fullName evidence="4">U2A'/phosphoprotein 32 family A C-terminal domain-containing protein</fullName>
    </recommendedName>
</protein>
<dbReference type="InterPro" id="IPR036322">
    <property type="entry name" value="WD40_repeat_dom_sf"/>
</dbReference>
<dbReference type="InterPro" id="IPR002885">
    <property type="entry name" value="PPR_rpt"/>
</dbReference>
<proteinExistence type="predicted"/>
<dbReference type="GO" id="GO:0071493">
    <property type="term" value="P:cellular response to UV-B"/>
    <property type="evidence" value="ECO:0007669"/>
    <property type="project" value="InterPro"/>
</dbReference>
<evidence type="ECO:0000259" key="4">
    <source>
        <dbReference type="SMART" id="SM00446"/>
    </source>
</evidence>
<dbReference type="InterPro" id="IPR011990">
    <property type="entry name" value="TPR-like_helical_dom_sf"/>
</dbReference>
<feature type="domain" description="U2A'/phosphoprotein 32 family A C-terminal" evidence="4">
    <location>
        <begin position="628"/>
        <end position="646"/>
    </location>
</feature>
<evidence type="ECO:0000256" key="1">
    <source>
        <dbReference type="ARBA" id="ARBA00022737"/>
    </source>
</evidence>
<dbReference type="PANTHER" id="PTHR47201">
    <property type="entry name" value="BNAC09G30780D PROTEIN"/>
    <property type="match status" value="1"/>
</dbReference>